<comment type="caution">
    <text evidence="1">The sequence shown here is derived from an EMBL/GenBank/DDBJ whole genome shotgun (WGS) entry which is preliminary data.</text>
</comment>
<accession>A0ACC4BXH4</accession>
<organism evidence="1 2">
    <name type="scientific">Populus alba</name>
    <name type="common">White poplar</name>
    <dbReference type="NCBI Taxonomy" id="43335"/>
    <lineage>
        <taxon>Eukaryota</taxon>
        <taxon>Viridiplantae</taxon>
        <taxon>Streptophyta</taxon>
        <taxon>Embryophyta</taxon>
        <taxon>Tracheophyta</taxon>
        <taxon>Spermatophyta</taxon>
        <taxon>Magnoliopsida</taxon>
        <taxon>eudicotyledons</taxon>
        <taxon>Gunneridae</taxon>
        <taxon>Pentapetalae</taxon>
        <taxon>rosids</taxon>
        <taxon>fabids</taxon>
        <taxon>Malpighiales</taxon>
        <taxon>Salicaceae</taxon>
        <taxon>Saliceae</taxon>
        <taxon>Populus</taxon>
    </lineage>
</organism>
<dbReference type="EMBL" id="RCHU02000008">
    <property type="protein sequence ID" value="KAL3583095.1"/>
    <property type="molecule type" value="Genomic_DNA"/>
</dbReference>
<evidence type="ECO:0000313" key="1">
    <source>
        <dbReference type="EMBL" id="KAL3583095.1"/>
    </source>
</evidence>
<protein>
    <submittedName>
        <fullName evidence="1">Uncharacterized protein</fullName>
    </submittedName>
</protein>
<dbReference type="Proteomes" id="UP000309997">
    <property type="component" value="Unassembled WGS sequence"/>
</dbReference>
<proteinExistence type="predicted"/>
<evidence type="ECO:0000313" key="2">
    <source>
        <dbReference type="Proteomes" id="UP000309997"/>
    </source>
</evidence>
<name>A0ACC4BXH4_POPAL</name>
<keyword evidence="2" id="KW-1185">Reference proteome</keyword>
<gene>
    <name evidence="1" type="ORF">D5086_017427</name>
</gene>
<sequence length="383" mass="40188">MHQEANSQSAPANHNSKSQPEGPFKNPTKQTKKASAPSLSRSVHVTVPSNSNSPHNAPSILPNQSSCPFPQLISTNHSPAPQDPSPSINHIFVHDYSDGEELDEDVDLNSSGEDYVGGSKFFISSVWAASANNPQALSIPVVSPAASPGRATPVPVAPMEGTVPSANTAKGTHNFSEPPSNPWRNLFASNRNTPSNAPSKPLANESVAPVSNATKGRESVFNRLGPQGDTSVAGCSEANQPANCGPNPVPVMDEIASENGTVVPNSGGWELVWRKKARCKSSPSRNSPEPIHVTPGVTQGNSHMVHRARLPSPPPSVACNISSPVPTVSADHRANKGKSMVISSAPNDLSSRPLDIPTRKKTQQHTSDDLGRGEGLPAPPPLC</sequence>
<reference evidence="1 2" key="1">
    <citation type="journal article" date="2024" name="Plant Biotechnol. J.">
        <title>Genome and CRISPR/Cas9 system of a widespread forest tree (Populus alba) in the world.</title>
        <authorList>
            <person name="Liu Y.J."/>
            <person name="Jiang P.F."/>
            <person name="Han X.M."/>
            <person name="Li X.Y."/>
            <person name="Wang H.M."/>
            <person name="Wang Y.J."/>
            <person name="Wang X.X."/>
            <person name="Zeng Q.Y."/>
        </authorList>
    </citation>
    <scope>NUCLEOTIDE SEQUENCE [LARGE SCALE GENOMIC DNA]</scope>
    <source>
        <strain evidence="2">cv. PAL-ZL1</strain>
    </source>
</reference>